<accession>A0A068WYY7</accession>
<reference evidence="8" key="2">
    <citation type="submission" date="2014-06" db="EMBL/GenBank/DDBJ databases">
        <authorList>
            <person name="Aslett M."/>
        </authorList>
    </citation>
    <scope>NUCLEOTIDE SEQUENCE</scope>
</reference>
<evidence type="ECO:0000313" key="9">
    <source>
        <dbReference type="Proteomes" id="UP000492820"/>
    </source>
</evidence>
<name>A0A068WYY7_ECHGR</name>
<dbReference type="WBParaSite" id="EgrG_000685500">
    <property type="protein sequence ID" value="EgrG_000685500"/>
    <property type="gene ID" value="EgrG_000685500"/>
</dbReference>
<keyword evidence="2 6" id="KW-0812">Transmembrane</keyword>
<evidence type="ECO:0000313" key="10">
    <source>
        <dbReference type="WBParaSite" id="EgrG_000685500"/>
    </source>
</evidence>
<dbReference type="InterPro" id="IPR046964">
    <property type="entry name" value="RTN1-4"/>
</dbReference>
<keyword evidence="4 6" id="KW-1133">Transmembrane helix</keyword>
<dbReference type="Proteomes" id="UP000492820">
    <property type="component" value="Unassembled WGS sequence"/>
</dbReference>
<dbReference type="InterPro" id="IPR003388">
    <property type="entry name" value="Reticulon"/>
</dbReference>
<dbReference type="PANTHER" id="PTHR45799:SF2">
    <property type="entry name" value="RETICULON-LIKE PROTEIN"/>
    <property type="match status" value="1"/>
</dbReference>
<comment type="subcellular location">
    <subcellularLocation>
        <location evidence="1 6">Endoplasmic reticulum membrane</location>
        <topology evidence="1 6">Multi-pass membrane protein</topology>
    </subcellularLocation>
</comment>
<evidence type="ECO:0000256" key="1">
    <source>
        <dbReference type="ARBA" id="ARBA00004477"/>
    </source>
</evidence>
<dbReference type="GO" id="GO:0030424">
    <property type="term" value="C:axon"/>
    <property type="evidence" value="ECO:0007669"/>
    <property type="project" value="TreeGrafter"/>
</dbReference>
<dbReference type="Gene3D" id="1.20.5.2480">
    <property type="match status" value="1"/>
</dbReference>
<evidence type="ECO:0000256" key="2">
    <source>
        <dbReference type="ARBA" id="ARBA00022692"/>
    </source>
</evidence>
<dbReference type="GO" id="GO:0005789">
    <property type="term" value="C:endoplasmic reticulum membrane"/>
    <property type="evidence" value="ECO:0007669"/>
    <property type="project" value="UniProtKB-SubCell"/>
</dbReference>
<gene>
    <name evidence="8" type="ORF">EgrG_000685500</name>
</gene>
<dbReference type="AlphaFoldDB" id="A0A068WYY7"/>
<feature type="transmembrane region" description="Helical" evidence="6">
    <location>
        <begin position="44"/>
        <end position="77"/>
    </location>
</feature>
<keyword evidence="3 6" id="KW-0256">Endoplasmic reticulum</keyword>
<evidence type="ECO:0000256" key="4">
    <source>
        <dbReference type="ARBA" id="ARBA00022989"/>
    </source>
</evidence>
<evidence type="ECO:0000259" key="7">
    <source>
        <dbReference type="PROSITE" id="PS50845"/>
    </source>
</evidence>
<protein>
    <recommendedName>
        <fullName evidence="6">Reticulon-like protein</fullName>
    </recommendedName>
</protein>
<feature type="transmembrane region" description="Helical" evidence="6">
    <location>
        <begin position="146"/>
        <end position="178"/>
    </location>
</feature>
<dbReference type="PROSITE" id="PS50845">
    <property type="entry name" value="RETICULON"/>
    <property type="match status" value="1"/>
</dbReference>
<organism evidence="8">
    <name type="scientific">Echinococcus granulosus</name>
    <name type="common">Hydatid tapeworm</name>
    <dbReference type="NCBI Taxonomy" id="6210"/>
    <lineage>
        <taxon>Eukaryota</taxon>
        <taxon>Metazoa</taxon>
        <taxon>Spiralia</taxon>
        <taxon>Lophotrochozoa</taxon>
        <taxon>Platyhelminthes</taxon>
        <taxon>Cestoda</taxon>
        <taxon>Eucestoda</taxon>
        <taxon>Cyclophyllidea</taxon>
        <taxon>Taeniidae</taxon>
        <taxon>Echinococcus</taxon>
        <taxon>Echinococcus granulosus group</taxon>
    </lineage>
</organism>
<feature type="domain" description="Reticulon" evidence="7">
    <location>
        <begin position="28"/>
        <end position="219"/>
    </location>
</feature>
<dbReference type="Pfam" id="PF02453">
    <property type="entry name" value="Reticulon"/>
    <property type="match status" value="1"/>
</dbReference>
<dbReference type="OrthoDB" id="567788at2759"/>
<sequence length="219" mass="25583">MILVCLIGHYLTCLVYICPAIERLSPRVISLIYWKKPVESAIVMATGFTLLFSIGCLSLISVFAYVCLAILCCTGAARVYYDLITSKRDETASPPFSDWFIKDKEALRQRVHDYVNEKFDKTESTFQDLRHYLLIENYIDSLKFALLMYLLSILGGFFNLITLVLLAFTLIFTIPMIYDLYHVQIDKFTEKPKREWRKIWSKAKAQFEKIPYLKKEKQN</sequence>
<evidence type="ECO:0000256" key="3">
    <source>
        <dbReference type="ARBA" id="ARBA00022824"/>
    </source>
</evidence>
<keyword evidence="5 6" id="KW-0472">Membrane</keyword>
<reference evidence="8 9" key="1">
    <citation type="journal article" date="2013" name="Nature">
        <title>The genomes of four tapeworm species reveal adaptations to parasitism.</title>
        <authorList>
            <person name="Tsai I.J."/>
            <person name="Zarowiecki M."/>
            <person name="Holroyd N."/>
            <person name="Garciarrubio A."/>
            <person name="Sanchez-Flores A."/>
            <person name="Brooks K.L."/>
            <person name="Tracey A."/>
            <person name="Bobes R.J."/>
            <person name="Fragoso G."/>
            <person name="Sciutto E."/>
            <person name="Aslett M."/>
            <person name="Beasley H."/>
            <person name="Bennett H.M."/>
            <person name="Cai J."/>
            <person name="Camicia F."/>
            <person name="Clark R."/>
            <person name="Cucher M."/>
            <person name="De Silva N."/>
            <person name="Day T.A."/>
            <person name="Deplazes P."/>
            <person name="Estrada K."/>
            <person name="Fernandez C."/>
            <person name="Holland P.W."/>
            <person name="Hou J."/>
            <person name="Hu S."/>
            <person name="Huckvale T."/>
            <person name="Hung S.S."/>
            <person name="Kamenetzky L."/>
            <person name="Keane J.A."/>
            <person name="Kiss F."/>
            <person name="Koziol U."/>
            <person name="Lambert O."/>
            <person name="Liu K."/>
            <person name="Luo X."/>
            <person name="Luo Y."/>
            <person name="Macchiaroli N."/>
            <person name="Nichol S."/>
            <person name="Paps J."/>
            <person name="Parkinson J."/>
            <person name="Pouchkina-Stantcheva N."/>
            <person name="Riddiford N."/>
            <person name="Rosenzvit M."/>
            <person name="Salinas G."/>
            <person name="Wasmuth J.D."/>
            <person name="Zamanian M."/>
            <person name="Zheng Y."/>
            <person name="Cai X."/>
            <person name="Soberon X."/>
            <person name="Olson P.D."/>
            <person name="Laclette J.P."/>
            <person name="Brehm K."/>
            <person name="Berriman M."/>
            <person name="Garciarrubio A."/>
            <person name="Bobes R.J."/>
            <person name="Fragoso G."/>
            <person name="Sanchez-Flores A."/>
            <person name="Estrada K."/>
            <person name="Cevallos M.A."/>
            <person name="Morett E."/>
            <person name="Gonzalez V."/>
            <person name="Portillo T."/>
            <person name="Ochoa-Leyva A."/>
            <person name="Jose M.V."/>
            <person name="Sciutto E."/>
            <person name="Landa A."/>
            <person name="Jimenez L."/>
            <person name="Valdes V."/>
            <person name="Carrero J.C."/>
            <person name="Larralde C."/>
            <person name="Morales-Montor J."/>
            <person name="Limon-Lason J."/>
            <person name="Soberon X."/>
            <person name="Laclette J.P."/>
        </authorList>
    </citation>
    <scope>NUCLEOTIDE SEQUENCE [LARGE SCALE GENOMIC DNA]</scope>
</reference>
<evidence type="ECO:0000313" key="8">
    <source>
        <dbReference type="EMBL" id="CDS22867.1"/>
    </source>
</evidence>
<evidence type="ECO:0000256" key="6">
    <source>
        <dbReference type="RuleBase" id="RU363132"/>
    </source>
</evidence>
<dbReference type="EMBL" id="LK028588">
    <property type="protein sequence ID" value="CDS22867.1"/>
    <property type="molecule type" value="Genomic_DNA"/>
</dbReference>
<reference evidence="10" key="3">
    <citation type="submission" date="2020-10" db="UniProtKB">
        <authorList>
            <consortium name="WormBaseParasite"/>
        </authorList>
    </citation>
    <scope>IDENTIFICATION</scope>
</reference>
<dbReference type="PANTHER" id="PTHR45799">
    <property type="entry name" value="RETICULON-LIKE PROTEIN"/>
    <property type="match status" value="1"/>
</dbReference>
<proteinExistence type="predicted"/>
<evidence type="ECO:0000256" key="5">
    <source>
        <dbReference type="ARBA" id="ARBA00023136"/>
    </source>
</evidence>